<evidence type="ECO:0000256" key="1">
    <source>
        <dbReference type="SAM" id="MobiDB-lite"/>
    </source>
</evidence>
<evidence type="ECO:0000313" key="3">
    <source>
        <dbReference type="Proteomes" id="UP000030653"/>
    </source>
</evidence>
<protein>
    <submittedName>
        <fullName evidence="2">Uncharacterized protein</fullName>
    </submittedName>
</protein>
<accession>M5FNT2</accession>
<dbReference type="HOGENOM" id="CLU_1240107_0_0_1"/>
<proteinExistence type="predicted"/>
<keyword evidence="3" id="KW-1185">Reference proteome</keyword>
<gene>
    <name evidence="2" type="ORF">DACRYDRAFT_111415</name>
</gene>
<feature type="region of interest" description="Disordered" evidence="1">
    <location>
        <begin position="183"/>
        <end position="223"/>
    </location>
</feature>
<sequence>MAAEKIASRWMYLPRDAVRHKQRQAYKNRDPFGQTITHTVAPQEGQVASEPPEFWNTPLHDPEDLYWVAVYKLLHSVPAANPVPAPRQVHTRNLLFGYGNTSNDRKRFMSFGRLSEPLKTPATDPEMVPAAFLPWWLVLKEIGAVIARAHYDYEAEWNNDMFYPNLQKIWSLFDDLVETMPPDLEIADYPDPKEDAAPTHQLIPGSESPSQGRATKKRRTNNE</sequence>
<name>M5FNT2_DACPD</name>
<dbReference type="AlphaFoldDB" id="M5FNT2"/>
<dbReference type="Proteomes" id="UP000030653">
    <property type="component" value="Unassembled WGS sequence"/>
</dbReference>
<dbReference type="RefSeq" id="XP_040624793.1">
    <property type="nucleotide sequence ID" value="XM_040769234.1"/>
</dbReference>
<feature type="compositionally biased region" description="Basic residues" evidence="1">
    <location>
        <begin position="214"/>
        <end position="223"/>
    </location>
</feature>
<dbReference type="EMBL" id="JH795875">
    <property type="protein sequence ID" value="EJT97895.1"/>
    <property type="molecule type" value="Genomic_DNA"/>
</dbReference>
<reference evidence="2 3" key="1">
    <citation type="journal article" date="2012" name="Science">
        <title>The Paleozoic origin of enzymatic lignin decomposition reconstructed from 31 fungal genomes.</title>
        <authorList>
            <person name="Floudas D."/>
            <person name="Binder M."/>
            <person name="Riley R."/>
            <person name="Barry K."/>
            <person name="Blanchette R.A."/>
            <person name="Henrissat B."/>
            <person name="Martinez A.T."/>
            <person name="Otillar R."/>
            <person name="Spatafora J.W."/>
            <person name="Yadav J.S."/>
            <person name="Aerts A."/>
            <person name="Benoit I."/>
            <person name="Boyd A."/>
            <person name="Carlson A."/>
            <person name="Copeland A."/>
            <person name="Coutinho P.M."/>
            <person name="de Vries R.P."/>
            <person name="Ferreira P."/>
            <person name="Findley K."/>
            <person name="Foster B."/>
            <person name="Gaskell J."/>
            <person name="Glotzer D."/>
            <person name="Gorecki P."/>
            <person name="Heitman J."/>
            <person name="Hesse C."/>
            <person name="Hori C."/>
            <person name="Igarashi K."/>
            <person name="Jurgens J.A."/>
            <person name="Kallen N."/>
            <person name="Kersten P."/>
            <person name="Kohler A."/>
            <person name="Kuees U."/>
            <person name="Kumar T.K.A."/>
            <person name="Kuo A."/>
            <person name="LaButti K."/>
            <person name="Larrondo L.F."/>
            <person name="Lindquist E."/>
            <person name="Ling A."/>
            <person name="Lombard V."/>
            <person name="Lucas S."/>
            <person name="Lundell T."/>
            <person name="Martin R."/>
            <person name="McLaughlin D.J."/>
            <person name="Morgenstern I."/>
            <person name="Morin E."/>
            <person name="Murat C."/>
            <person name="Nagy L.G."/>
            <person name="Nolan M."/>
            <person name="Ohm R.A."/>
            <person name="Patyshakuliyeva A."/>
            <person name="Rokas A."/>
            <person name="Ruiz-Duenas F.J."/>
            <person name="Sabat G."/>
            <person name="Salamov A."/>
            <person name="Samejima M."/>
            <person name="Schmutz J."/>
            <person name="Slot J.C."/>
            <person name="St John F."/>
            <person name="Stenlid J."/>
            <person name="Sun H."/>
            <person name="Sun S."/>
            <person name="Syed K."/>
            <person name="Tsang A."/>
            <person name="Wiebenga A."/>
            <person name="Young D."/>
            <person name="Pisabarro A."/>
            <person name="Eastwood D.C."/>
            <person name="Martin F."/>
            <person name="Cullen D."/>
            <person name="Grigoriev I.V."/>
            <person name="Hibbett D.S."/>
        </authorList>
    </citation>
    <scope>NUCLEOTIDE SEQUENCE [LARGE SCALE GENOMIC DNA]</scope>
    <source>
        <strain evidence="2 3">DJM-731 SS1</strain>
    </source>
</reference>
<organism evidence="2 3">
    <name type="scientific">Dacryopinax primogenitus (strain DJM 731)</name>
    <name type="common">Brown rot fungus</name>
    <dbReference type="NCBI Taxonomy" id="1858805"/>
    <lineage>
        <taxon>Eukaryota</taxon>
        <taxon>Fungi</taxon>
        <taxon>Dikarya</taxon>
        <taxon>Basidiomycota</taxon>
        <taxon>Agaricomycotina</taxon>
        <taxon>Dacrymycetes</taxon>
        <taxon>Dacrymycetales</taxon>
        <taxon>Dacrymycetaceae</taxon>
        <taxon>Dacryopinax</taxon>
    </lineage>
</organism>
<evidence type="ECO:0000313" key="2">
    <source>
        <dbReference type="EMBL" id="EJT97895.1"/>
    </source>
</evidence>
<dbReference type="GeneID" id="63684296"/>